<accession>A0ABQ4ZSS2</accession>
<protein>
    <submittedName>
        <fullName evidence="2">Uncharacterized protein</fullName>
    </submittedName>
</protein>
<reference evidence="2" key="2">
    <citation type="submission" date="2022-01" db="EMBL/GenBank/DDBJ databases">
        <authorList>
            <person name="Yamashiro T."/>
            <person name="Shiraishi A."/>
            <person name="Satake H."/>
            <person name="Nakayama K."/>
        </authorList>
    </citation>
    <scope>NUCLEOTIDE SEQUENCE</scope>
</reference>
<feature type="region of interest" description="Disordered" evidence="1">
    <location>
        <begin position="1"/>
        <end position="27"/>
    </location>
</feature>
<evidence type="ECO:0000256" key="1">
    <source>
        <dbReference type="SAM" id="MobiDB-lite"/>
    </source>
</evidence>
<gene>
    <name evidence="2" type="ORF">Tco_0800292</name>
</gene>
<keyword evidence="3" id="KW-1185">Reference proteome</keyword>
<reference evidence="2" key="1">
    <citation type="journal article" date="2022" name="Int. J. Mol. Sci.">
        <title>Draft Genome of Tanacetum Coccineum: Genomic Comparison of Closely Related Tanacetum-Family Plants.</title>
        <authorList>
            <person name="Yamashiro T."/>
            <person name="Shiraishi A."/>
            <person name="Nakayama K."/>
            <person name="Satake H."/>
        </authorList>
    </citation>
    <scope>NUCLEOTIDE SEQUENCE</scope>
</reference>
<feature type="compositionally biased region" description="Acidic residues" evidence="1">
    <location>
        <begin position="125"/>
        <end position="154"/>
    </location>
</feature>
<feature type="compositionally biased region" description="Pro residues" evidence="1">
    <location>
        <begin position="53"/>
        <end position="64"/>
    </location>
</feature>
<proteinExistence type="predicted"/>
<feature type="region of interest" description="Disordered" evidence="1">
    <location>
        <begin position="48"/>
        <end position="166"/>
    </location>
</feature>
<evidence type="ECO:0000313" key="3">
    <source>
        <dbReference type="Proteomes" id="UP001151760"/>
    </source>
</evidence>
<feature type="compositionally biased region" description="Acidic residues" evidence="1">
    <location>
        <begin position="100"/>
        <end position="115"/>
    </location>
</feature>
<organism evidence="2 3">
    <name type="scientific">Tanacetum coccineum</name>
    <dbReference type="NCBI Taxonomy" id="301880"/>
    <lineage>
        <taxon>Eukaryota</taxon>
        <taxon>Viridiplantae</taxon>
        <taxon>Streptophyta</taxon>
        <taxon>Embryophyta</taxon>
        <taxon>Tracheophyta</taxon>
        <taxon>Spermatophyta</taxon>
        <taxon>Magnoliopsida</taxon>
        <taxon>eudicotyledons</taxon>
        <taxon>Gunneridae</taxon>
        <taxon>Pentapetalae</taxon>
        <taxon>asterids</taxon>
        <taxon>campanulids</taxon>
        <taxon>Asterales</taxon>
        <taxon>Asteraceae</taxon>
        <taxon>Asteroideae</taxon>
        <taxon>Anthemideae</taxon>
        <taxon>Anthemidinae</taxon>
        <taxon>Tanacetum</taxon>
    </lineage>
</organism>
<name>A0ABQ4ZSS2_9ASTR</name>
<feature type="compositionally biased region" description="Polar residues" evidence="1">
    <location>
        <begin position="7"/>
        <end position="18"/>
    </location>
</feature>
<dbReference type="EMBL" id="BQNB010011648">
    <property type="protein sequence ID" value="GJS93324.1"/>
    <property type="molecule type" value="Genomic_DNA"/>
</dbReference>
<dbReference type="Proteomes" id="UP001151760">
    <property type="component" value="Unassembled WGS sequence"/>
</dbReference>
<sequence length="286" mass="31250">MSDSEHSTVTYTSISSDDGSLDVGSPGVIVLGYDGLPMMPEDPYAYVEAAMQEPPPPDFVPEPVYPEFMPPEDDVLPAEEQPLPAAVSPTADSPGYITESDPEEDPKEEDDEDPKEDPADYPTDRDDDEEEEESSRDDADDEEEDEDEDEEEEEHLALANSVPPPAYRTTARMSIRAQTPIPFPSEAEVDRLLAISTPPSSPLTSYSSLLPQIPSPPLPVSSPLPILPLPLPVSPTHSLGYRAAMIRLRAESPSTSHLLLLPPPIVLPRTRASMVMIKRVHHLPTS</sequence>
<comment type="caution">
    <text evidence="2">The sequence shown here is derived from an EMBL/GenBank/DDBJ whole genome shotgun (WGS) entry which is preliminary data.</text>
</comment>
<evidence type="ECO:0000313" key="2">
    <source>
        <dbReference type="EMBL" id="GJS93324.1"/>
    </source>
</evidence>